<evidence type="ECO:0000256" key="1">
    <source>
        <dbReference type="ARBA" id="ARBA00004575"/>
    </source>
</evidence>
<evidence type="ECO:0000256" key="3">
    <source>
        <dbReference type="ARBA" id="ARBA00022692"/>
    </source>
</evidence>
<evidence type="ECO:0000256" key="6">
    <source>
        <dbReference type="ARBA" id="ARBA00023136"/>
    </source>
</evidence>
<evidence type="ECO:0000256" key="7">
    <source>
        <dbReference type="ARBA" id="ARBA00023242"/>
    </source>
</evidence>
<keyword evidence="3 8" id="KW-0812">Transmembrane</keyword>
<keyword evidence="4" id="KW-0732">Signal</keyword>
<proteinExistence type="inferred from homology"/>
<comment type="subcellular location">
    <subcellularLocation>
        <location evidence="1">Nucleus inner membrane</location>
        <topology evidence="1">Multi-pass membrane protein</topology>
        <orientation evidence="1">Nucleoplasmic side</orientation>
    </subcellularLocation>
</comment>
<dbReference type="Proteomes" id="UP000580250">
    <property type="component" value="Unassembled WGS sequence"/>
</dbReference>
<keyword evidence="7" id="KW-0539">Nucleus</keyword>
<accession>A0A6V7UQC3</accession>
<feature type="transmembrane region" description="Helical" evidence="8">
    <location>
        <begin position="152"/>
        <end position="170"/>
    </location>
</feature>
<evidence type="ECO:0000256" key="4">
    <source>
        <dbReference type="ARBA" id="ARBA00022729"/>
    </source>
</evidence>
<feature type="transmembrane region" description="Helical" evidence="8">
    <location>
        <begin position="66"/>
        <end position="85"/>
    </location>
</feature>
<dbReference type="Pfam" id="PF10225">
    <property type="entry name" value="NEMP"/>
    <property type="match status" value="1"/>
</dbReference>
<comment type="caution">
    <text evidence="9">The sequence shown here is derived from an EMBL/GenBank/DDBJ whole genome shotgun (WGS) entry which is preliminary data.</text>
</comment>
<feature type="transmembrane region" description="Helical" evidence="8">
    <location>
        <begin position="9"/>
        <end position="29"/>
    </location>
</feature>
<keyword evidence="6 8" id="KW-0472">Membrane</keyword>
<evidence type="ECO:0000313" key="9">
    <source>
        <dbReference type="EMBL" id="CAD2163235.1"/>
    </source>
</evidence>
<feature type="transmembrane region" description="Helical" evidence="8">
    <location>
        <begin position="35"/>
        <end position="59"/>
    </location>
</feature>
<dbReference type="EMBL" id="CAJEWN010000097">
    <property type="protein sequence ID" value="CAD2163235.1"/>
    <property type="molecule type" value="Genomic_DNA"/>
</dbReference>
<comment type="similarity">
    <text evidence="2">Belongs to the NEMP family.</text>
</comment>
<name>A0A6V7UQC3_MELEN</name>
<dbReference type="PANTHER" id="PTHR13598:SF1">
    <property type="entry name" value="AT07567P-RELATED"/>
    <property type="match status" value="1"/>
</dbReference>
<dbReference type="PANTHER" id="PTHR13598">
    <property type="entry name" value="AT07567P-RELATED"/>
    <property type="match status" value="1"/>
</dbReference>
<dbReference type="InterPro" id="IPR019358">
    <property type="entry name" value="NEMP_fam"/>
</dbReference>
<feature type="transmembrane region" description="Helical" evidence="8">
    <location>
        <begin position="97"/>
        <end position="116"/>
    </location>
</feature>
<dbReference type="OrthoDB" id="509138at2759"/>
<sequence>MYWEKEIKAYLLNFQVLVSISAIFIFLYARKLVRSVAVFYLTGILIGIFASFLIFGHLFQKFIPKFARFPFLFGGWPLSAYIYYLTWRNFSVIFLEYRFYAILYLGIFTIISLAVCYRMGPPEDERSLNLMEWTLQIIALALIYFFNQVQEVAYALIFFVIFISIWRRNASKIWQFSRRNWNRLREFVFGPQPRRLLSEEEYLEESRIYTRMELENLRQFCNSQNSKTNWQLVSRLKRPNRMASFITGDSDHVSAMEFSYHSEIYCQNEGSDEENSYLEEGYITDDD</sequence>
<organism evidence="9 10">
    <name type="scientific">Meloidogyne enterolobii</name>
    <name type="common">Root-knot nematode worm</name>
    <name type="synonym">Meloidogyne mayaguensis</name>
    <dbReference type="NCBI Taxonomy" id="390850"/>
    <lineage>
        <taxon>Eukaryota</taxon>
        <taxon>Metazoa</taxon>
        <taxon>Ecdysozoa</taxon>
        <taxon>Nematoda</taxon>
        <taxon>Chromadorea</taxon>
        <taxon>Rhabditida</taxon>
        <taxon>Tylenchina</taxon>
        <taxon>Tylenchomorpha</taxon>
        <taxon>Tylenchoidea</taxon>
        <taxon>Meloidogynidae</taxon>
        <taxon>Meloidogyninae</taxon>
        <taxon>Meloidogyne</taxon>
    </lineage>
</organism>
<evidence type="ECO:0000256" key="8">
    <source>
        <dbReference type="SAM" id="Phobius"/>
    </source>
</evidence>
<dbReference type="AlphaFoldDB" id="A0A6V7UQC3"/>
<evidence type="ECO:0000256" key="5">
    <source>
        <dbReference type="ARBA" id="ARBA00022989"/>
    </source>
</evidence>
<gene>
    <name evidence="9" type="ORF">MENT_LOCUS15884</name>
</gene>
<evidence type="ECO:0000256" key="2">
    <source>
        <dbReference type="ARBA" id="ARBA00005748"/>
    </source>
</evidence>
<reference evidence="9 10" key="1">
    <citation type="submission" date="2020-08" db="EMBL/GenBank/DDBJ databases">
        <authorList>
            <person name="Koutsovoulos G."/>
            <person name="Danchin GJ E."/>
        </authorList>
    </citation>
    <scope>NUCLEOTIDE SEQUENCE [LARGE SCALE GENOMIC DNA]</scope>
</reference>
<protein>
    <submittedName>
        <fullName evidence="9">Uncharacterized protein</fullName>
    </submittedName>
</protein>
<keyword evidence="5 8" id="KW-1133">Transmembrane helix</keyword>
<dbReference type="GO" id="GO:0005637">
    <property type="term" value="C:nuclear inner membrane"/>
    <property type="evidence" value="ECO:0007669"/>
    <property type="project" value="UniProtKB-SubCell"/>
</dbReference>
<evidence type="ECO:0000313" key="10">
    <source>
        <dbReference type="Proteomes" id="UP000580250"/>
    </source>
</evidence>